<comment type="caution">
    <text evidence="7">The sequence shown here is derived from an EMBL/GenBank/DDBJ whole genome shotgun (WGS) entry which is preliminary data.</text>
</comment>
<feature type="region of interest" description="Disordered" evidence="5">
    <location>
        <begin position="61"/>
        <end position="132"/>
    </location>
</feature>
<evidence type="ECO:0000256" key="5">
    <source>
        <dbReference type="SAM" id="MobiDB-lite"/>
    </source>
</evidence>
<evidence type="ECO:0000256" key="4">
    <source>
        <dbReference type="ARBA" id="ARBA00023136"/>
    </source>
</evidence>
<dbReference type="PANTHER" id="PTHR15549">
    <property type="entry name" value="PAIRED IMMUNOGLOBULIN-LIKE TYPE 2 RECEPTOR"/>
    <property type="match status" value="1"/>
</dbReference>
<evidence type="ECO:0008006" key="9">
    <source>
        <dbReference type="Google" id="ProtNLM"/>
    </source>
</evidence>
<evidence type="ECO:0000256" key="6">
    <source>
        <dbReference type="SAM" id="Phobius"/>
    </source>
</evidence>
<dbReference type="Proteomes" id="UP001316803">
    <property type="component" value="Unassembled WGS sequence"/>
</dbReference>
<feature type="transmembrane region" description="Helical" evidence="6">
    <location>
        <begin position="138"/>
        <end position="160"/>
    </location>
</feature>
<name>A0AAN8EG92_9EURO</name>
<dbReference type="GO" id="GO:0071944">
    <property type="term" value="C:cell periphery"/>
    <property type="evidence" value="ECO:0007669"/>
    <property type="project" value="UniProtKB-ARBA"/>
</dbReference>
<keyword evidence="3 6" id="KW-1133">Transmembrane helix</keyword>
<sequence>MSHVSANKLVRERVYDGLDTISMSVSETPGVVYVGNIGCDTQPDVRTGALVYTSNNLFDTETLENGDESSASSSASSSPTSTSSSASTIATSTSVASSTTPATASTSGSASATATSSSSEEGGKKDEDGGSGGLSRGAAAGIGIALGIIGIAAIVFLALFARKRMVRKQEGGGPFKRMQDTPPVRRVQEMQRVYDVNRGATPPAAGVFVPPPIPSTAAVAAPKKSKSFRSVASKSMKSMGLTPRTSEWYYAANPKHSEDLSALPQKGWD</sequence>
<gene>
    <name evidence="7" type="ORF">OHC33_005354</name>
</gene>
<dbReference type="PANTHER" id="PTHR15549:SF30">
    <property type="entry name" value="MID2 DOMAIN-CONTAINING PROTEIN"/>
    <property type="match status" value="1"/>
</dbReference>
<dbReference type="GO" id="GO:0016020">
    <property type="term" value="C:membrane"/>
    <property type="evidence" value="ECO:0007669"/>
    <property type="project" value="UniProtKB-SubCell"/>
</dbReference>
<reference evidence="7 8" key="1">
    <citation type="submission" date="2022-12" db="EMBL/GenBank/DDBJ databases">
        <title>Genomic features and morphological characterization of a novel Knufia sp. strain isolated from spacecraft assembly facility.</title>
        <authorList>
            <person name="Teixeira M."/>
            <person name="Chander A.M."/>
            <person name="Stajich J.E."/>
            <person name="Venkateswaran K."/>
        </authorList>
    </citation>
    <scope>NUCLEOTIDE SEQUENCE [LARGE SCALE GENOMIC DNA]</scope>
    <source>
        <strain evidence="7 8">FJI-L2-BK-P2</strain>
    </source>
</reference>
<organism evidence="7 8">
    <name type="scientific">Knufia fluminis</name>
    <dbReference type="NCBI Taxonomy" id="191047"/>
    <lineage>
        <taxon>Eukaryota</taxon>
        <taxon>Fungi</taxon>
        <taxon>Dikarya</taxon>
        <taxon>Ascomycota</taxon>
        <taxon>Pezizomycotina</taxon>
        <taxon>Eurotiomycetes</taxon>
        <taxon>Chaetothyriomycetidae</taxon>
        <taxon>Chaetothyriales</taxon>
        <taxon>Trichomeriaceae</taxon>
        <taxon>Knufia</taxon>
    </lineage>
</organism>
<dbReference type="InterPro" id="IPR051694">
    <property type="entry name" value="Immunoregulatory_rcpt-like"/>
</dbReference>
<evidence type="ECO:0000313" key="8">
    <source>
        <dbReference type="Proteomes" id="UP001316803"/>
    </source>
</evidence>
<proteinExistence type="predicted"/>
<keyword evidence="8" id="KW-1185">Reference proteome</keyword>
<dbReference type="AlphaFoldDB" id="A0AAN8EG92"/>
<protein>
    <recommendedName>
        <fullName evidence="9">Mid2 domain-containing protein</fullName>
    </recommendedName>
</protein>
<feature type="compositionally biased region" description="Low complexity" evidence="5">
    <location>
        <begin position="69"/>
        <end position="120"/>
    </location>
</feature>
<evidence type="ECO:0000256" key="1">
    <source>
        <dbReference type="ARBA" id="ARBA00004167"/>
    </source>
</evidence>
<evidence type="ECO:0000256" key="2">
    <source>
        <dbReference type="ARBA" id="ARBA00022692"/>
    </source>
</evidence>
<accession>A0AAN8EG92</accession>
<keyword evidence="2 6" id="KW-0812">Transmembrane</keyword>
<evidence type="ECO:0000256" key="3">
    <source>
        <dbReference type="ARBA" id="ARBA00022989"/>
    </source>
</evidence>
<dbReference type="EMBL" id="JAKLMC020000011">
    <property type="protein sequence ID" value="KAK5953410.1"/>
    <property type="molecule type" value="Genomic_DNA"/>
</dbReference>
<keyword evidence="4 6" id="KW-0472">Membrane</keyword>
<evidence type="ECO:0000313" key="7">
    <source>
        <dbReference type="EMBL" id="KAK5953410.1"/>
    </source>
</evidence>
<comment type="subcellular location">
    <subcellularLocation>
        <location evidence="1">Membrane</location>
        <topology evidence="1">Single-pass membrane protein</topology>
    </subcellularLocation>
</comment>